<dbReference type="AlphaFoldDB" id="A0A164MWD0"/>
<evidence type="ECO:0000256" key="1">
    <source>
        <dbReference type="SAM" id="MobiDB-lite"/>
    </source>
</evidence>
<feature type="region of interest" description="Disordered" evidence="1">
    <location>
        <begin position="66"/>
        <end position="97"/>
    </location>
</feature>
<evidence type="ECO:0000313" key="2">
    <source>
        <dbReference type="EMBL" id="KZS05426.1"/>
    </source>
</evidence>
<dbReference type="OrthoDB" id="10582053at2759"/>
<evidence type="ECO:0000313" key="3">
    <source>
        <dbReference type="Proteomes" id="UP000076858"/>
    </source>
</evidence>
<name>A0A164MWD0_9CRUS</name>
<dbReference type="EMBL" id="LRGB01002936">
    <property type="protein sequence ID" value="KZS05426.1"/>
    <property type="molecule type" value="Genomic_DNA"/>
</dbReference>
<proteinExistence type="predicted"/>
<keyword evidence="3" id="KW-1185">Reference proteome</keyword>
<feature type="non-terminal residue" evidence="2">
    <location>
        <position position="358"/>
    </location>
</feature>
<dbReference type="Proteomes" id="UP000076858">
    <property type="component" value="Unassembled WGS sequence"/>
</dbReference>
<organism evidence="2 3">
    <name type="scientific">Daphnia magna</name>
    <dbReference type="NCBI Taxonomy" id="35525"/>
    <lineage>
        <taxon>Eukaryota</taxon>
        <taxon>Metazoa</taxon>
        <taxon>Ecdysozoa</taxon>
        <taxon>Arthropoda</taxon>
        <taxon>Crustacea</taxon>
        <taxon>Branchiopoda</taxon>
        <taxon>Diplostraca</taxon>
        <taxon>Cladocera</taxon>
        <taxon>Anomopoda</taxon>
        <taxon>Daphniidae</taxon>
        <taxon>Daphnia</taxon>
    </lineage>
</organism>
<protein>
    <submittedName>
        <fullName evidence="2">Uncharacterized protein</fullName>
    </submittedName>
</protein>
<gene>
    <name evidence="2" type="ORF">APZ42_031386</name>
</gene>
<feature type="region of interest" description="Disordered" evidence="1">
    <location>
        <begin position="288"/>
        <end position="309"/>
    </location>
</feature>
<sequence>MTTNWHVEGKIRKTSFEEVLALEFAGYVGFTRGFYDEQYEEDNYNDDDDDEEDVIYIDIGEILNRPNETEPSIEMERDDENENAQRDDGAGSDISDVEPHIKLPRNVRYTCNTLNLIATVNVNKILNQRFAKLKKHLDANRCAISNKQSRSSLAFSKVKQKWSDNVNSHHQKAVFNNFQTLLDSGVRTYSLWKELEGLIPKGVFRRHRNPEPFPEQKTHRPERRRVASIKDKKTQLEALARVRASHTAVIVAAQKTAQEAELKAKPIIEESQIKKEREKLRIREQALAKATQRPMDQTPPPEAQPGISKILSPRPQTLLERINQEIKAQSLPKPTPITNWCCVVKSNQCHQSVKSNLI</sequence>
<accession>A0A164MWD0</accession>
<feature type="compositionally biased region" description="Acidic residues" evidence="1">
    <location>
        <begin position="71"/>
        <end position="82"/>
    </location>
</feature>
<comment type="caution">
    <text evidence="2">The sequence shown here is derived from an EMBL/GenBank/DDBJ whole genome shotgun (WGS) entry which is preliminary data.</text>
</comment>
<reference evidence="2 3" key="1">
    <citation type="submission" date="2016-03" db="EMBL/GenBank/DDBJ databases">
        <title>EvidentialGene: Evidence-directed Construction of Genes on Genomes.</title>
        <authorList>
            <person name="Gilbert D.G."/>
            <person name="Choi J.-H."/>
            <person name="Mockaitis K."/>
            <person name="Colbourne J."/>
            <person name="Pfrender M."/>
        </authorList>
    </citation>
    <scope>NUCLEOTIDE SEQUENCE [LARGE SCALE GENOMIC DNA]</scope>
    <source>
        <strain evidence="2 3">Xinb3</strain>
        <tissue evidence="2">Complete organism</tissue>
    </source>
</reference>